<dbReference type="GO" id="GO:0005737">
    <property type="term" value="C:cytoplasm"/>
    <property type="evidence" value="ECO:0007669"/>
    <property type="project" value="UniProtKB-ARBA"/>
</dbReference>
<dbReference type="SMART" id="SM00454">
    <property type="entry name" value="SAM"/>
    <property type="match status" value="3"/>
</dbReference>
<dbReference type="STRING" id="51031.W2U1Q5"/>
<evidence type="ECO:0000313" key="7">
    <source>
        <dbReference type="EMBL" id="ETN87296.1"/>
    </source>
</evidence>
<dbReference type="PANTHER" id="PTHR12587">
    <property type="entry name" value="LAR INTERACTING PROTEIN LIP -RELATED PROTEIN"/>
    <property type="match status" value="1"/>
</dbReference>
<gene>
    <name evidence="7" type="ORF">NECAME_00155</name>
</gene>
<dbReference type="InterPro" id="IPR001660">
    <property type="entry name" value="SAM"/>
</dbReference>
<dbReference type="CDD" id="cd09562">
    <property type="entry name" value="SAM_liprin-alpha1_2_3_4_repeat1"/>
    <property type="match status" value="1"/>
</dbReference>
<evidence type="ECO:0000259" key="6">
    <source>
        <dbReference type="PROSITE" id="PS50105"/>
    </source>
</evidence>
<evidence type="ECO:0000313" key="8">
    <source>
        <dbReference type="Proteomes" id="UP000053676"/>
    </source>
</evidence>
<dbReference type="OrthoDB" id="2132119at2759"/>
<dbReference type="Gene3D" id="1.10.150.50">
    <property type="entry name" value="Transcription Factor, Ets-1"/>
    <property type="match status" value="3"/>
</dbReference>
<feature type="domain" description="SAM" evidence="6">
    <location>
        <begin position="726"/>
        <end position="783"/>
    </location>
</feature>
<dbReference type="CDD" id="cd09565">
    <property type="entry name" value="SAM_liprin-alpha1_2_3_4_repeat2"/>
    <property type="match status" value="1"/>
</dbReference>
<feature type="coiled-coil region" evidence="4">
    <location>
        <begin position="509"/>
        <end position="543"/>
    </location>
</feature>
<keyword evidence="2" id="KW-0677">Repeat</keyword>
<dbReference type="PROSITE" id="PS50105">
    <property type="entry name" value="SAM_DOMAIN"/>
    <property type="match status" value="3"/>
</dbReference>
<keyword evidence="8" id="KW-1185">Reference proteome</keyword>
<reference evidence="8" key="1">
    <citation type="journal article" date="2014" name="Nat. Genet.">
        <title>Genome of the human hookworm Necator americanus.</title>
        <authorList>
            <person name="Tang Y.T."/>
            <person name="Gao X."/>
            <person name="Rosa B.A."/>
            <person name="Abubucker S."/>
            <person name="Hallsworth-Pepin K."/>
            <person name="Martin J."/>
            <person name="Tyagi R."/>
            <person name="Heizer E."/>
            <person name="Zhang X."/>
            <person name="Bhonagiri-Palsikar V."/>
            <person name="Minx P."/>
            <person name="Warren W.C."/>
            <person name="Wang Q."/>
            <person name="Zhan B."/>
            <person name="Hotez P.J."/>
            <person name="Sternberg P.W."/>
            <person name="Dougall A."/>
            <person name="Gaze S.T."/>
            <person name="Mulvenna J."/>
            <person name="Sotillo J."/>
            <person name="Ranganathan S."/>
            <person name="Rabelo E.M."/>
            <person name="Wilson R.K."/>
            <person name="Felgner P.L."/>
            <person name="Bethony J."/>
            <person name="Hawdon J.M."/>
            <person name="Gasser R.B."/>
            <person name="Loukas A."/>
            <person name="Mitreva M."/>
        </authorList>
    </citation>
    <scope>NUCLEOTIDE SEQUENCE [LARGE SCALE GENOMIC DNA]</scope>
</reference>
<feature type="region of interest" description="Disordered" evidence="5">
    <location>
        <begin position="466"/>
        <end position="488"/>
    </location>
</feature>
<sequence length="894" mass="102417">MSWNNGAMMCDVMPTISEDGVDNVTTNDEHTHDANIEQLMVNMLEDRDKLQEQLEQYKRQVEESNQRVRDLEKEKESLRRQFEMHTQHLPNAERNNTRLLLEHLECLVSRHERSLRVTVMKRQAQSPAGVSSEVEVLKALKSLFEHHKALDEKAEAQRNDQEARISTLESRFLSAQREATCIRDLNDKLEHQLANKDAAVRLNEEKVRSLQERLELAEKQLAQSLKKAESLPSVEAELQQRMEALTAAEQKQLSAEERVQRLERQALESSAELERAFQREKMNEEHSQRLSSTVDKLLSESNDRLQLHLKERMQALDDKNRLTQQLENTKKIYDQAERTKERLQRDNDALRQEIEALRQQLYNARTAQFHSRMHAVLPPPLPLVIPNGITAPSPQTVVSQPFPQSSYANSTPPGYATVGIRRPNKGRIAALQEDPTKVQTLNEQEWDRLQQAHVLANVQQAFSSSPSMLDMGSGTTLQRGAGPKQSSQQPDLLMNTMPQQGTQDAHVLASMLQERLDAINSEIRMIQEEKHHAERAAEHLESRARNEYIEDHLSARSTPRNSPQHDFLINKYNTLPANASTSHMTRDMDVYGHPIVDDSMVGDLDYTPRRRQLRLDHVQQQLQAMKARTPFALWNGPTVVAWLELWVGMPAWYVAACRANVKSGAIMSALSDQEIQREIGISNPLHRLKLRLAIQEMVSLTSPSAPRCARMTLAFGDMNHEWIGNEWLPSLGLGQYRSAFMECLLDARMLEHLSKRDLRTHLRMVDNFHRASLQYGIMCLKKLNYDRKTLQDRRRACESVNRDLLVWSNERVQRWVEEIGLGAYASNLTDSGVHGALIAQDDTFDSQAFALSLQMSPQDQHGRQVLEKHFAVLVSEYRTPAQLRHPVMVPSSTN</sequence>
<feature type="domain" description="SAM" evidence="6">
    <location>
        <begin position="807"/>
        <end position="876"/>
    </location>
</feature>
<keyword evidence="3 4" id="KW-0175">Coiled coil</keyword>
<organism evidence="7 8">
    <name type="scientific">Necator americanus</name>
    <name type="common">Human hookworm</name>
    <dbReference type="NCBI Taxonomy" id="51031"/>
    <lineage>
        <taxon>Eukaryota</taxon>
        <taxon>Metazoa</taxon>
        <taxon>Ecdysozoa</taxon>
        <taxon>Nematoda</taxon>
        <taxon>Chromadorea</taxon>
        <taxon>Rhabditida</taxon>
        <taxon>Rhabditina</taxon>
        <taxon>Rhabditomorpha</taxon>
        <taxon>Strongyloidea</taxon>
        <taxon>Ancylostomatidae</taxon>
        <taxon>Bunostominae</taxon>
        <taxon>Necator</taxon>
    </lineage>
</organism>
<feature type="coiled-coil region" evidence="4">
    <location>
        <begin position="36"/>
        <end position="88"/>
    </location>
</feature>
<dbReference type="SUPFAM" id="SSF47769">
    <property type="entry name" value="SAM/Pointed domain"/>
    <property type="match status" value="2"/>
</dbReference>
<feature type="coiled-coil region" evidence="4">
    <location>
        <begin position="151"/>
        <end position="279"/>
    </location>
</feature>
<comment type="similarity">
    <text evidence="1">Belongs to the liprin family. Liprin-alpha subfamily.</text>
</comment>
<evidence type="ECO:0000256" key="2">
    <source>
        <dbReference type="ARBA" id="ARBA00022737"/>
    </source>
</evidence>
<name>W2U1Q5_NECAM</name>
<accession>W2U1Q5</accession>
<dbReference type="InterPro" id="IPR013761">
    <property type="entry name" value="SAM/pointed_sf"/>
</dbReference>
<dbReference type="Pfam" id="PF07647">
    <property type="entry name" value="SAM_2"/>
    <property type="match status" value="1"/>
</dbReference>
<dbReference type="InterPro" id="IPR057892">
    <property type="entry name" value="LIP-1_CC2"/>
</dbReference>
<dbReference type="PANTHER" id="PTHR12587:SF20">
    <property type="entry name" value="LIPRIN-ALPHA, ISOFORM E"/>
    <property type="match status" value="1"/>
</dbReference>
<evidence type="ECO:0000256" key="1">
    <source>
        <dbReference type="ARBA" id="ARBA00007026"/>
    </source>
</evidence>
<evidence type="ECO:0000256" key="4">
    <source>
        <dbReference type="SAM" id="Coils"/>
    </source>
</evidence>
<protein>
    <recommendedName>
        <fullName evidence="6">SAM domain-containing protein</fullName>
    </recommendedName>
</protein>
<dbReference type="InterPro" id="IPR029515">
    <property type="entry name" value="Liprin"/>
</dbReference>
<feature type="domain" description="SAM" evidence="6">
    <location>
        <begin position="634"/>
        <end position="700"/>
    </location>
</feature>
<dbReference type="GO" id="GO:0050808">
    <property type="term" value="P:synapse organization"/>
    <property type="evidence" value="ECO:0007669"/>
    <property type="project" value="TreeGrafter"/>
</dbReference>
<dbReference type="InterPro" id="IPR037620">
    <property type="entry name" value="LIP-1_SAM_1"/>
</dbReference>
<dbReference type="OMA" id="CIGLREY"/>
<dbReference type="GO" id="GO:0048786">
    <property type="term" value="C:presynaptic active zone"/>
    <property type="evidence" value="ECO:0007669"/>
    <property type="project" value="TreeGrafter"/>
</dbReference>
<dbReference type="EMBL" id="KI657455">
    <property type="protein sequence ID" value="ETN87296.1"/>
    <property type="molecule type" value="Genomic_DNA"/>
</dbReference>
<dbReference type="Proteomes" id="UP000053676">
    <property type="component" value="Unassembled WGS sequence"/>
</dbReference>
<dbReference type="AlphaFoldDB" id="W2U1Q5"/>
<dbReference type="Pfam" id="PF00536">
    <property type="entry name" value="SAM_1"/>
    <property type="match status" value="2"/>
</dbReference>
<proteinExistence type="inferred from homology"/>
<dbReference type="Pfam" id="PF25526">
    <property type="entry name" value="LIP-1"/>
    <property type="match status" value="1"/>
</dbReference>
<dbReference type="InterPro" id="IPR037621">
    <property type="entry name" value="LIP-1_SAM_2"/>
</dbReference>
<feature type="coiled-coil region" evidence="4">
    <location>
        <begin position="312"/>
        <end position="367"/>
    </location>
</feature>
<evidence type="ECO:0000256" key="3">
    <source>
        <dbReference type="ARBA" id="ARBA00023054"/>
    </source>
</evidence>
<dbReference type="KEGG" id="nai:NECAME_00155"/>
<evidence type="ECO:0000256" key="5">
    <source>
        <dbReference type="SAM" id="MobiDB-lite"/>
    </source>
</evidence>